<comment type="caution">
    <text evidence="2">The sequence shown here is derived from an EMBL/GenBank/DDBJ whole genome shotgun (WGS) entry which is preliminary data.</text>
</comment>
<evidence type="ECO:0000313" key="3">
    <source>
        <dbReference type="Proteomes" id="UP000188268"/>
    </source>
</evidence>
<dbReference type="AlphaFoldDB" id="A0A1R3IYG6"/>
<dbReference type="STRING" id="210143.A0A1R3IYG6"/>
<reference evidence="2 3" key="1">
    <citation type="submission" date="2013-09" db="EMBL/GenBank/DDBJ databases">
        <title>Corchorus capsularis genome sequencing.</title>
        <authorList>
            <person name="Alam M."/>
            <person name="Haque M.S."/>
            <person name="Islam M.S."/>
            <person name="Emdad E.M."/>
            <person name="Islam M.M."/>
            <person name="Ahmed B."/>
            <person name="Halim A."/>
            <person name="Hossen Q.M.M."/>
            <person name="Hossain M.Z."/>
            <person name="Ahmed R."/>
            <person name="Khan M.M."/>
            <person name="Islam R."/>
            <person name="Rashid M.M."/>
            <person name="Khan S.A."/>
            <person name="Rahman M.S."/>
            <person name="Alam M."/>
        </authorList>
    </citation>
    <scope>NUCLEOTIDE SEQUENCE [LARGE SCALE GENOMIC DNA]</scope>
    <source>
        <strain evidence="3">cv. CVL-1</strain>
        <tissue evidence="2">Whole seedling</tissue>
    </source>
</reference>
<proteinExistence type="predicted"/>
<organism evidence="2 3">
    <name type="scientific">Corchorus capsularis</name>
    <name type="common">Jute</name>
    <dbReference type="NCBI Taxonomy" id="210143"/>
    <lineage>
        <taxon>Eukaryota</taxon>
        <taxon>Viridiplantae</taxon>
        <taxon>Streptophyta</taxon>
        <taxon>Embryophyta</taxon>
        <taxon>Tracheophyta</taxon>
        <taxon>Spermatophyta</taxon>
        <taxon>Magnoliopsida</taxon>
        <taxon>eudicotyledons</taxon>
        <taxon>Gunneridae</taxon>
        <taxon>Pentapetalae</taxon>
        <taxon>rosids</taxon>
        <taxon>malvids</taxon>
        <taxon>Malvales</taxon>
        <taxon>Malvaceae</taxon>
        <taxon>Grewioideae</taxon>
        <taxon>Apeibeae</taxon>
        <taxon>Corchorus</taxon>
    </lineage>
</organism>
<feature type="region of interest" description="Disordered" evidence="1">
    <location>
        <begin position="231"/>
        <end position="253"/>
    </location>
</feature>
<feature type="compositionally biased region" description="Basic and acidic residues" evidence="1">
    <location>
        <begin position="81"/>
        <end position="93"/>
    </location>
</feature>
<protein>
    <submittedName>
        <fullName evidence="2">Uncharacterized protein</fullName>
    </submittedName>
</protein>
<dbReference type="Proteomes" id="UP000188268">
    <property type="component" value="Unassembled WGS sequence"/>
</dbReference>
<dbReference type="Gramene" id="OMO87615">
    <property type="protein sequence ID" value="OMO87615"/>
    <property type="gene ID" value="CCACVL1_08884"/>
</dbReference>
<feature type="compositionally biased region" description="Basic and acidic residues" evidence="1">
    <location>
        <begin position="39"/>
        <end position="51"/>
    </location>
</feature>
<evidence type="ECO:0000313" key="2">
    <source>
        <dbReference type="EMBL" id="OMO87615.1"/>
    </source>
</evidence>
<keyword evidence="3" id="KW-1185">Reference proteome</keyword>
<dbReference type="OrthoDB" id="1746947at2759"/>
<feature type="region of interest" description="Disordered" evidence="1">
    <location>
        <begin position="32"/>
        <end position="107"/>
    </location>
</feature>
<dbReference type="EMBL" id="AWWV01009194">
    <property type="protein sequence ID" value="OMO87615.1"/>
    <property type="molecule type" value="Genomic_DNA"/>
</dbReference>
<evidence type="ECO:0000256" key="1">
    <source>
        <dbReference type="SAM" id="MobiDB-lite"/>
    </source>
</evidence>
<name>A0A1R3IYG6_COCAP</name>
<gene>
    <name evidence="2" type="ORF">CCACVL1_08884</name>
</gene>
<accession>A0A1R3IYG6</accession>
<feature type="compositionally biased region" description="Polar residues" evidence="1">
    <location>
        <begin position="94"/>
        <end position="107"/>
    </location>
</feature>
<sequence>MNNSMKLADSRVPVLMNLISSSVVFGVRNSSFSAPPNLDEQRRDQACHDSSFRSVPNLPTPVPKHQLPKKDSVAAGQSNSEEAHPVPKVKKDVQSSAAPTAGQTQKPSFLSMPKQMLFYQKPHVSMQFGGHNPHSVSKCYCHFNSKANAHAIVYGRAPQVQQQVFVPGLQPQLHQILRLVSLCKVNPAFLQMHSASLRPVARRGCRRFKTEAVLSKFKRPEGLHIHMARRLGEDAEGSKTEAATSNVDRRVGK</sequence>